<reference evidence="2 3" key="1">
    <citation type="journal article" date="2013" name="ISME J.">
        <title>A metabolic model for members of the genus Tetrasphaera involved in enhanced biological phosphorus removal.</title>
        <authorList>
            <person name="Kristiansen R."/>
            <person name="Nguyen H.T.T."/>
            <person name="Saunders A.M."/>
            <person name="Nielsen J.L."/>
            <person name="Wimmer R."/>
            <person name="Le V.Q."/>
            <person name="McIlroy S.J."/>
            <person name="Petrovski S."/>
            <person name="Seviour R.J."/>
            <person name="Calteau A."/>
            <person name="Nielsen K.L."/>
            <person name="Nielsen P.H."/>
        </authorList>
    </citation>
    <scope>NUCLEOTIDE SEQUENCE [LARGE SCALE GENOMIC DNA]</scope>
    <source>
        <strain evidence="2 3">Ben 74</strain>
    </source>
</reference>
<evidence type="ECO:0000313" key="2">
    <source>
        <dbReference type="EMBL" id="CCI54574.1"/>
    </source>
</evidence>
<evidence type="ECO:0000256" key="1">
    <source>
        <dbReference type="SAM" id="MobiDB-lite"/>
    </source>
</evidence>
<feature type="region of interest" description="Disordered" evidence="1">
    <location>
        <begin position="1"/>
        <end position="21"/>
    </location>
</feature>
<sequence length="21" mass="2156">METTVGRGILPGVDLGRPSSN</sequence>
<gene>
    <name evidence="2" type="ORF">BN13_770011</name>
</gene>
<dbReference type="EMBL" id="CAJC01000191">
    <property type="protein sequence ID" value="CCI54574.1"/>
    <property type="molecule type" value="Genomic_DNA"/>
</dbReference>
<dbReference type="STRING" id="1193518.BN13_770011"/>
<keyword evidence="3" id="KW-1185">Reference proteome</keyword>
<accession>A0A077MD84</accession>
<evidence type="ECO:0000313" key="3">
    <source>
        <dbReference type="Proteomes" id="UP000035720"/>
    </source>
</evidence>
<name>A0A077MD84_9MICO</name>
<dbReference type="Proteomes" id="UP000035720">
    <property type="component" value="Unassembled WGS sequence"/>
</dbReference>
<organism evidence="2 3">
    <name type="scientific">Nostocoides jenkinsii Ben 74</name>
    <dbReference type="NCBI Taxonomy" id="1193518"/>
    <lineage>
        <taxon>Bacteria</taxon>
        <taxon>Bacillati</taxon>
        <taxon>Actinomycetota</taxon>
        <taxon>Actinomycetes</taxon>
        <taxon>Micrococcales</taxon>
        <taxon>Intrasporangiaceae</taxon>
        <taxon>Nostocoides</taxon>
    </lineage>
</organism>
<proteinExistence type="predicted"/>
<comment type="caution">
    <text evidence="2">The sequence shown here is derived from an EMBL/GenBank/DDBJ whole genome shotgun (WGS) entry which is preliminary data.</text>
</comment>
<protein>
    <submittedName>
        <fullName evidence="2">Uncharacterized protein</fullName>
    </submittedName>
</protein>
<dbReference type="AlphaFoldDB" id="A0A077MD84"/>